<dbReference type="RefSeq" id="WP_089897780.1">
    <property type="nucleotide sequence ID" value="NZ_FOJG01000002.1"/>
</dbReference>
<dbReference type="AlphaFoldDB" id="A0A1I0S6V9"/>
<accession>A0A1I0S6V9</accession>
<comment type="similarity">
    <text evidence="1">Belongs to the AHA1 family.</text>
</comment>
<dbReference type="Proteomes" id="UP000199310">
    <property type="component" value="Unassembled WGS sequence"/>
</dbReference>
<keyword evidence="4" id="KW-1185">Reference proteome</keyword>
<gene>
    <name evidence="3" type="ORF">SAMN04488122_4238</name>
</gene>
<protein>
    <submittedName>
        <fullName evidence="3">Uncharacterized conserved protein YndB, AHSA1/START domain</fullName>
    </submittedName>
</protein>
<organism evidence="3 4">
    <name type="scientific">Chitinophaga arvensicola</name>
    <dbReference type="NCBI Taxonomy" id="29529"/>
    <lineage>
        <taxon>Bacteria</taxon>
        <taxon>Pseudomonadati</taxon>
        <taxon>Bacteroidota</taxon>
        <taxon>Chitinophagia</taxon>
        <taxon>Chitinophagales</taxon>
        <taxon>Chitinophagaceae</taxon>
        <taxon>Chitinophaga</taxon>
    </lineage>
</organism>
<dbReference type="Gene3D" id="3.30.530.20">
    <property type="match status" value="1"/>
</dbReference>
<evidence type="ECO:0000256" key="1">
    <source>
        <dbReference type="ARBA" id="ARBA00006817"/>
    </source>
</evidence>
<sequence length="173" mass="19376">MEKLGEIIAPGTIRFERSLPGPVEKVWSYLTDSEKRGKWLAKGEMELFEGGAVHLHFLHQELSPLPDNIPEKYRDMKDGHHFTGRILKIAAPHLLSFTWEGGSEVTMELTPQGDRVLLVLTHRKLDDTAKTRSSVGGGWHTHLDILLANLEGATPPPFWNTHSHLATIYGNIA</sequence>
<evidence type="ECO:0000313" key="4">
    <source>
        <dbReference type="Proteomes" id="UP000199310"/>
    </source>
</evidence>
<dbReference type="EMBL" id="FOJG01000002">
    <property type="protein sequence ID" value="SEW51434.1"/>
    <property type="molecule type" value="Genomic_DNA"/>
</dbReference>
<proteinExistence type="inferred from homology"/>
<reference evidence="4" key="1">
    <citation type="submission" date="2016-10" db="EMBL/GenBank/DDBJ databases">
        <authorList>
            <person name="Varghese N."/>
            <person name="Submissions S."/>
        </authorList>
    </citation>
    <scope>NUCLEOTIDE SEQUENCE [LARGE SCALE GENOMIC DNA]</scope>
    <source>
        <strain evidence="4">DSM 3695</strain>
    </source>
</reference>
<dbReference type="Pfam" id="PF08327">
    <property type="entry name" value="AHSA1"/>
    <property type="match status" value="1"/>
</dbReference>
<dbReference type="CDD" id="cd08899">
    <property type="entry name" value="SRPBCC_CalC_Aha1-like_6"/>
    <property type="match status" value="1"/>
</dbReference>
<evidence type="ECO:0000313" key="3">
    <source>
        <dbReference type="EMBL" id="SEW51434.1"/>
    </source>
</evidence>
<evidence type="ECO:0000259" key="2">
    <source>
        <dbReference type="Pfam" id="PF08327"/>
    </source>
</evidence>
<feature type="domain" description="Activator of Hsp90 ATPase homologue 1/2-like C-terminal" evidence="2">
    <location>
        <begin position="22"/>
        <end position="150"/>
    </location>
</feature>
<dbReference type="STRING" id="29529.SAMN04488122_4238"/>
<dbReference type="InterPro" id="IPR023393">
    <property type="entry name" value="START-like_dom_sf"/>
</dbReference>
<dbReference type="InterPro" id="IPR013538">
    <property type="entry name" value="ASHA1/2-like_C"/>
</dbReference>
<dbReference type="SUPFAM" id="SSF55961">
    <property type="entry name" value="Bet v1-like"/>
    <property type="match status" value="1"/>
</dbReference>
<name>A0A1I0S6V9_9BACT</name>
<dbReference type="OrthoDB" id="9803476at2"/>